<evidence type="ECO:0000256" key="1">
    <source>
        <dbReference type="SAM" id="MobiDB-lite"/>
    </source>
</evidence>
<comment type="caution">
    <text evidence="3">The sequence shown here is derived from an EMBL/GenBank/DDBJ whole genome shotgun (WGS) entry which is preliminary data.</text>
</comment>
<dbReference type="Proteomes" id="UP001244011">
    <property type="component" value="Unassembled WGS sequence"/>
</dbReference>
<dbReference type="AlphaFoldDB" id="A0AAJ0FCA1"/>
<feature type="compositionally biased region" description="Low complexity" evidence="1">
    <location>
        <begin position="1"/>
        <end position="22"/>
    </location>
</feature>
<feature type="domain" description="SGNH hydrolase-type esterase" evidence="2">
    <location>
        <begin position="71"/>
        <end position="249"/>
    </location>
</feature>
<feature type="compositionally biased region" description="Polar residues" evidence="1">
    <location>
        <begin position="32"/>
        <end position="52"/>
    </location>
</feature>
<dbReference type="Gene3D" id="3.40.50.1110">
    <property type="entry name" value="SGNH hydrolase"/>
    <property type="match status" value="1"/>
</dbReference>
<dbReference type="SUPFAM" id="SSF52266">
    <property type="entry name" value="SGNH hydrolase"/>
    <property type="match status" value="1"/>
</dbReference>
<evidence type="ECO:0000313" key="4">
    <source>
        <dbReference type="Proteomes" id="UP001244011"/>
    </source>
</evidence>
<dbReference type="Pfam" id="PF13472">
    <property type="entry name" value="Lipase_GDSL_2"/>
    <property type="match status" value="1"/>
</dbReference>
<dbReference type="PANTHER" id="PTHR30383:SF31">
    <property type="entry name" value="SGNH HYDROLASE-TYPE ESTERASE DOMAIN-CONTAINING PROTEIN-RELATED"/>
    <property type="match status" value="1"/>
</dbReference>
<organism evidence="3 4">
    <name type="scientific">Phialemonium atrogriseum</name>
    <dbReference type="NCBI Taxonomy" id="1093897"/>
    <lineage>
        <taxon>Eukaryota</taxon>
        <taxon>Fungi</taxon>
        <taxon>Dikarya</taxon>
        <taxon>Ascomycota</taxon>
        <taxon>Pezizomycotina</taxon>
        <taxon>Sordariomycetes</taxon>
        <taxon>Sordariomycetidae</taxon>
        <taxon>Cephalothecales</taxon>
        <taxon>Cephalothecaceae</taxon>
        <taxon>Phialemonium</taxon>
    </lineage>
</organism>
<name>A0AAJ0FCA1_9PEZI</name>
<gene>
    <name evidence="3" type="ORF">QBC33DRAFT_499584</name>
</gene>
<dbReference type="GeneID" id="85308836"/>
<accession>A0AAJ0FCA1</accession>
<dbReference type="RefSeq" id="XP_060279589.1">
    <property type="nucleotide sequence ID" value="XM_060425649.1"/>
</dbReference>
<dbReference type="PANTHER" id="PTHR30383">
    <property type="entry name" value="THIOESTERASE 1/PROTEASE 1/LYSOPHOSPHOLIPASE L1"/>
    <property type="match status" value="1"/>
</dbReference>
<feature type="region of interest" description="Disordered" evidence="1">
    <location>
        <begin position="1"/>
        <end position="60"/>
    </location>
</feature>
<dbReference type="InterPro" id="IPR036514">
    <property type="entry name" value="SGNH_hydro_sf"/>
</dbReference>
<evidence type="ECO:0000259" key="2">
    <source>
        <dbReference type="Pfam" id="PF13472"/>
    </source>
</evidence>
<protein>
    <submittedName>
        <fullName evidence="3">Acetylxylan esterase</fullName>
    </submittedName>
</protein>
<proteinExistence type="predicted"/>
<dbReference type="GO" id="GO:0004622">
    <property type="term" value="F:phosphatidylcholine lysophospholipase activity"/>
    <property type="evidence" value="ECO:0007669"/>
    <property type="project" value="TreeGrafter"/>
</dbReference>
<dbReference type="InterPro" id="IPR013830">
    <property type="entry name" value="SGNH_hydro"/>
</dbReference>
<reference evidence="3" key="1">
    <citation type="submission" date="2023-06" db="EMBL/GenBank/DDBJ databases">
        <title>Genome-scale phylogeny and comparative genomics of the fungal order Sordariales.</title>
        <authorList>
            <consortium name="Lawrence Berkeley National Laboratory"/>
            <person name="Hensen N."/>
            <person name="Bonometti L."/>
            <person name="Westerberg I."/>
            <person name="Brannstrom I.O."/>
            <person name="Guillou S."/>
            <person name="Cros-Aarteil S."/>
            <person name="Calhoun S."/>
            <person name="Haridas S."/>
            <person name="Kuo A."/>
            <person name="Mondo S."/>
            <person name="Pangilinan J."/>
            <person name="Riley R."/>
            <person name="Labutti K."/>
            <person name="Andreopoulos B."/>
            <person name="Lipzen A."/>
            <person name="Chen C."/>
            <person name="Yanf M."/>
            <person name="Daum C."/>
            <person name="Ng V."/>
            <person name="Clum A."/>
            <person name="Steindorff A."/>
            <person name="Ohm R."/>
            <person name="Martin F."/>
            <person name="Silar P."/>
            <person name="Natvig D."/>
            <person name="Lalanne C."/>
            <person name="Gautier V."/>
            <person name="Ament-Velasquez S.L."/>
            <person name="Kruys A."/>
            <person name="Hutchinson M.I."/>
            <person name="Powell A.J."/>
            <person name="Barry K."/>
            <person name="Miller A.N."/>
            <person name="Grigoriev I.V."/>
            <person name="Debuchy R."/>
            <person name="Gladieux P."/>
            <person name="Thoren M.H."/>
            <person name="Johannesson H."/>
        </authorList>
    </citation>
    <scope>NUCLEOTIDE SEQUENCE</scope>
    <source>
        <strain evidence="3">8032-3</strain>
    </source>
</reference>
<evidence type="ECO:0000313" key="3">
    <source>
        <dbReference type="EMBL" id="KAK1763376.1"/>
    </source>
</evidence>
<keyword evidence="4" id="KW-1185">Reference proteome</keyword>
<dbReference type="CDD" id="cd01833">
    <property type="entry name" value="XynB_like"/>
    <property type="match status" value="1"/>
</dbReference>
<dbReference type="InterPro" id="IPR051532">
    <property type="entry name" value="Ester_Hydrolysis_Enzymes"/>
</dbReference>
<sequence length="275" mass="30066">MSLRPLFAPAPRSRPPSLATRSIPSAIRRTCKSTSNSSFSIMQQTKASTSAAQHDHQLRSKPRVPLRIMPLGGSITHGVGSSDGNGYRKALYDMLQSHGHVTRMVGSRKSGTMANNDHEGWRGFRIDQIENKARGSVTACLPNVFTVNAGSNDCIQNLEIENFGRRLGNLLEYLWLASPGSTIILSTLLVSQDKSVDSRIRFVNEQIRSLAASKAAKGERITLIDMCTAEGPCVGDLVDGVHPNDLGYRKMASFWFKGIRGAVLKGLLEEPRTCE</sequence>
<dbReference type="EMBL" id="MU839028">
    <property type="protein sequence ID" value="KAK1763376.1"/>
    <property type="molecule type" value="Genomic_DNA"/>
</dbReference>